<reference evidence="1 2" key="1">
    <citation type="submission" date="2018-08" db="EMBL/GenBank/DDBJ databases">
        <authorList>
            <person name="Laetsch R D."/>
            <person name="Stevens L."/>
            <person name="Kumar S."/>
            <person name="Blaxter L. M."/>
        </authorList>
    </citation>
    <scope>NUCLEOTIDE SEQUENCE [LARGE SCALE GENOMIC DNA]</scope>
</reference>
<gene>
    <name evidence="1" type="ORF">NOO_LOCUS13456</name>
</gene>
<dbReference type="Proteomes" id="UP000271087">
    <property type="component" value="Unassembled WGS sequence"/>
</dbReference>
<name>A0A3P7KWY4_ONCOC</name>
<dbReference type="EMBL" id="UYRW01015560">
    <property type="protein sequence ID" value="VDN02118.1"/>
    <property type="molecule type" value="Genomic_DNA"/>
</dbReference>
<sequence>RSNLGRRIRRTESLLRLITNQIEEERALANERTRQRMARMRTGRSVARSGDARLRACRLCF</sequence>
<evidence type="ECO:0000313" key="2">
    <source>
        <dbReference type="Proteomes" id="UP000271087"/>
    </source>
</evidence>
<evidence type="ECO:0000313" key="1">
    <source>
        <dbReference type="EMBL" id="VDN02118.1"/>
    </source>
</evidence>
<keyword evidence="2" id="KW-1185">Reference proteome</keyword>
<feature type="non-terminal residue" evidence="1">
    <location>
        <position position="1"/>
    </location>
</feature>
<organism evidence="1 2">
    <name type="scientific">Onchocerca ochengi</name>
    <name type="common">Filarial nematode worm</name>
    <dbReference type="NCBI Taxonomy" id="42157"/>
    <lineage>
        <taxon>Eukaryota</taxon>
        <taxon>Metazoa</taxon>
        <taxon>Ecdysozoa</taxon>
        <taxon>Nematoda</taxon>
        <taxon>Chromadorea</taxon>
        <taxon>Rhabditida</taxon>
        <taxon>Spirurina</taxon>
        <taxon>Spiruromorpha</taxon>
        <taxon>Filarioidea</taxon>
        <taxon>Onchocercidae</taxon>
        <taxon>Onchocerca</taxon>
    </lineage>
</organism>
<proteinExistence type="predicted"/>
<protein>
    <submittedName>
        <fullName evidence="1">Uncharacterized protein</fullName>
    </submittedName>
</protein>
<accession>A0A3P7KWY4</accession>
<dbReference type="AlphaFoldDB" id="A0A3P7KWY4"/>